<dbReference type="EMBL" id="KL250768">
    <property type="protein sequence ID" value="KGB36369.1"/>
    <property type="molecule type" value="Genomic_DNA"/>
</dbReference>
<gene>
    <name evidence="2" type="ORF">MS3_04662</name>
</gene>
<dbReference type="AlphaFoldDB" id="A0A094ZTE1"/>
<protein>
    <submittedName>
        <fullName evidence="2">Uncharacterized protein</fullName>
    </submittedName>
</protein>
<sequence length="150" mass="17675">MWQTVEIKKRKLLCSNFSFINGMLARPKQNEMRPLHFNVIHTKCCIDQNVTLCTGSQTKSPEKRKQENYHLDQQQQHSQIMPKELDQSDNDSHLKTDNQKNVSWKLNIDSDYEVDSLALARDGGILDWDDRVVDVLDDRELYMDTDHWLI</sequence>
<feature type="compositionally biased region" description="Basic and acidic residues" evidence="1">
    <location>
        <begin position="83"/>
        <end position="96"/>
    </location>
</feature>
<evidence type="ECO:0000256" key="1">
    <source>
        <dbReference type="SAM" id="MobiDB-lite"/>
    </source>
</evidence>
<feature type="compositionally biased region" description="Basic and acidic residues" evidence="1">
    <location>
        <begin position="60"/>
        <end position="70"/>
    </location>
</feature>
<proteinExistence type="predicted"/>
<dbReference type="Gene3D" id="3.10.20.90">
    <property type="entry name" value="Phosphatidylinositol 3-kinase Catalytic Subunit, Chain A, domain 1"/>
    <property type="match status" value="1"/>
</dbReference>
<accession>A0A094ZTE1</accession>
<evidence type="ECO:0000313" key="2">
    <source>
        <dbReference type="EMBL" id="KGB36369.1"/>
    </source>
</evidence>
<organism evidence="2">
    <name type="scientific">Schistosoma haematobium</name>
    <name type="common">Blood fluke</name>
    <dbReference type="NCBI Taxonomy" id="6185"/>
    <lineage>
        <taxon>Eukaryota</taxon>
        <taxon>Metazoa</taxon>
        <taxon>Spiralia</taxon>
        <taxon>Lophotrochozoa</taxon>
        <taxon>Platyhelminthes</taxon>
        <taxon>Trematoda</taxon>
        <taxon>Digenea</taxon>
        <taxon>Strigeidida</taxon>
        <taxon>Schistosomatoidea</taxon>
        <taxon>Schistosomatidae</taxon>
        <taxon>Schistosoma</taxon>
    </lineage>
</organism>
<name>A0A094ZTE1_SCHHA</name>
<reference evidence="2" key="1">
    <citation type="journal article" date="2012" name="Nat. Genet.">
        <title>Whole-genome sequence of Schistosoma haematobium.</title>
        <authorList>
            <person name="Young N.D."/>
            <person name="Jex A.R."/>
            <person name="Li B."/>
            <person name="Liu S."/>
            <person name="Yang L."/>
            <person name="Xiong Z."/>
            <person name="Li Y."/>
            <person name="Cantacessi C."/>
            <person name="Hall R.S."/>
            <person name="Xu X."/>
            <person name="Chen F."/>
            <person name="Wu X."/>
            <person name="Zerlotini A."/>
            <person name="Oliveira G."/>
            <person name="Hofmann A."/>
            <person name="Zhang G."/>
            <person name="Fang X."/>
            <person name="Kang Y."/>
            <person name="Campbell B.E."/>
            <person name="Loukas A."/>
            <person name="Ranganathan S."/>
            <person name="Rollinson D."/>
            <person name="Rinaldi G."/>
            <person name="Brindley P.J."/>
            <person name="Yang H."/>
            <person name="Wang J."/>
            <person name="Wang J."/>
            <person name="Gasser R.B."/>
        </authorList>
    </citation>
    <scope>NUCLEOTIDE SEQUENCE [LARGE SCALE GENOMIC DNA]</scope>
</reference>
<feature type="region of interest" description="Disordered" evidence="1">
    <location>
        <begin position="57"/>
        <end position="96"/>
    </location>
</feature>